<dbReference type="InterPro" id="IPR050902">
    <property type="entry name" value="ABC_Transporter_SBP"/>
</dbReference>
<dbReference type="Pfam" id="PF01497">
    <property type="entry name" value="Peripla_BP_2"/>
    <property type="match status" value="1"/>
</dbReference>
<feature type="domain" description="Fe/B12 periplasmic-binding" evidence="1">
    <location>
        <begin position="64"/>
        <end position="342"/>
    </location>
</feature>
<reference evidence="2 3" key="1">
    <citation type="submission" date="2011-10" db="EMBL/GenBank/DDBJ databases">
        <title>The Improved High-Quality Draft genome of Methanoplanus limicola DSM 2279.</title>
        <authorList>
            <consortium name="US DOE Joint Genome Institute (JGI-PGF)"/>
            <person name="Lucas S."/>
            <person name="Copeland A."/>
            <person name="Lapidus A."/>
            <person name="Glavina del Rio T."/>
            <person name="Dalin E."/>
            <person name="Tice H."/>
            <person name="Bruce D."/>
            <person name="Goodwin L."/>
            <person name="Pitluck S."/>
            <person name="Peters L."/>
            <person name="Mikhailova N."/>
            <person name="Lu M."/>
            <person name="Kyrpides N."/>
            <person name="Mavromatis K."/>
            <person name="Ivanova N."/>
            <person name="Markowitz V."/>
            <person name="Cheng J.-F."/>
            <person name="Hugenholtz P."/>
            <person name="Woyke T."/>
            <person name="Wu D."/>
            <person name="Wirth R."/>
            <person name="Brambilla E.-M."/>
            <person name="Klenk H.-P."/>
            <person name="Eisen J.A."/>
        </authorList>
    </citation>
    <scope>NUCLEOTIDE SEQUENCE [LARGE SCALE GENOMIC DNA]</scope>
    <source>
        <strain evidence="2 3">DSM 2279</strain>
    </source>
</reference>
<dbReference type="HOGENOM" id="CLU_038034_13_1_2"/>
<dbReference type="PANTHER" id="PTHR30535:SF34">
    <property type="entry name" value="MOLYBDATE-BINDING PROTEIN MOLA"/>
    <property type="match status" value="1"/>
</dbReference>
<dbReference type="InterPro" id="IPR002491">
    <property type="entry name" value="ABC_transptr_periplasmic_BD"/>
</dbReference>
<dbReference type="PROSITE" id="PS50983">
    <property type="entry name" value="FE_B12_PBP"/>
    <property type="match status" value="1"/>
</dbReference>
<evidence type="ECO:0000259" key="1">
    <source>
        <dbReference type="PROSITE" id="PS50983"/>
    </source>
</evidence>
<accession>H1Z221</accession>
<evidence type="ECO:0000313" key="2">
    <source>
        <dbReference type="EMBL" id="EHQ36366.1"/>
    </source>
</evidence>
<protein>
    <submittedName>
        <fullName evidence="2">ABC-type transporter, periplasmic subunit</fullName>
    </submittedName>
</protein>
<sequence>MLGIKKLTSILFLCVVAATLICGCTSDASGSPGATDDETATVQSTVIITDMIGREVEIPASVNSVIPIAQGTTRVFSYLGATDVISGISETENKSFSKYPYLAAHPELKKLPIVDAGGAGDPYFEEIVKVSPDLIVASYIDTENANHIQEKTGIPVIVIKPGVGRIGFMDYTDDNNDLFTSLDLIASVIGEEERSEELKLYIKSLVNDLEGRTSDVAEDKKVSVYVGGLSKQGAFGLASTQVKYPPFIWVNADNVASGVKSASNTIEISKEQIIGWNPAIIFADMSNIGLIKDELRSGLYDDIDAVKDDRIYGVLPYPGYGLNHELVLSDSYYVGSVLYPERFVDIDVVSKTDEIIKQFNGKESYSAITKKTGGFGRIEEF</sequence>
<evidence type="ECO:0000313" key="3">
    <source>
        <dbReference type="Proteomes" id="UP000005741"/>
    </source>
</evidence>
<dbReference type="Proteomes" id="UP000005741">
    <property type="component" value="Chromosome"/>
</dbReference>
<dbReference type="PANTHER" id="PTHR30535">
    <property type="entry name" value="VITAMIN B12-BINDING PROTEIN"/>
    <property type="match status" value="1"/>
</dbReference>
<dbReference type="Gene3D" id="3.40.50.1980">
    <property type="entry name" value="Nitrogenase molybdenum iron protein domain"/>
    <property type="match status" value="2"/>
</dbReference>
<name>H1Z221_9EURY</name>
<dbReference type="AlphaFoldDB" id="H1Z221"/>
<dbReference type="SUPFAM" id="SSF53807">
    <property type="entry name" value="Helical backbone' metal receptor"/>
    <property type="match status" value="1"/>
</dbReference>
<dbReference type="OrthoDB" id="24039at2157"/>
<dbReference type="STRING" id="937775.Metlim_2310"/>
<organism evidence="2 3">
    <name type="scientific">Methanoplanus limicola DSM 2279</name>
    <dbReference type="NCBI Taxonomy" id="937775"/>
    <lineage>
        <taxon>Archaea</taxon>
        <taxon>Methanobacteriati</taxon>
        <taxon>Methanobacteriota</taxon>
        <taxon>Stenosarchaea group</taxon>
        <taxon>Methanomicrobia</taxon>
        <taxon>Methanomicrobiales</taxon>
        <taxon>Methanomicrobiaceae</taxon>
        <taxon>Methanoplanus</taxon>
    </lineage>
</organism>
<dbReference type="InParanoid" id="H1Z221"/>
<dbReference type="EMBL" id="CM001436">
    <property type="protein sequence ID" value="EHQ36366.1"/>
    <property type="molecule type" value="Genomic_DNA"/>
</dbReference>
<proteinExistence type="predicted"/>
<gene>
    <name evidence="2" type="ORF">Metlim_2310</name>
</gene>
<keyword evidence="3" id="KW-1185">Reference proteome</keyword>
<dbReference type="PROSITE" id="PS51257">
    <property type="entry name" value="PROKAR_LIPOPROTEIN"/>
    <property type="match status" value="1"/>
</dbReference>